<name>A0A3F2RMN3_9STRA</name>
<evidence type="ECO:0000256" key="3">
    <source>
        <dbReference type="ARBA" id="ARBA00022840"/>
    </source>
</evidence>
<dbReference type="AlphaFoldDB" id="A0A3F2RMN3"/>
<dbReference type="EMBL" id="MBDO02000183">
    <property type="protein sequence ID" value="RLN60625.1"/>
    <property type="molecule type" value="Genomic_DNA"/>
</dbReference>
<evidence type="ECO:0000313" key="7">
    <source>
        <dbReference type="Proteomes" id="UP000284657"/>
    </source>
</evidence>
<dbReference type="Pfam" id="PF03969">
    <property type="entry name" value="AFG1_ATPase"/>
    <property type="match status" value="1"/>
</dbReference>
<evidence type="ECO:0000313" key="5">
    <source>
        <dbReference type="EMBL" id="RLN60625.1"/>
    </source>
</evidence>
<comment type="similarity">
    <text evidence="1">Belongs to the AFG1 ATPase family.</text>
</comment>
<reference evidence="6 7" key="1">
    <citation type="submission" date="2018-07" db="EMBL/GenBank/DDBJ databases">
        <title>Genome sequencing of oomycete isolates from Chile give support for New Zealand origin for Phytophthora kernoviae and make available the first Nothophytophthora sp. genome.</title>
        <authorList>
            <person name="Studholme D.J."/>
            <person name="Sanfuentes E."/>
            <person name="Panda P."/>
            <person name="Hill R."/>
            <person name="Sambles C."/>
            <person name="Grant M."/>
            <person name="Williams N.M."/>
            <person name="Mcdougal R.L."/>
        </authorList>
    </citation>
    <scope>NUCLEOTIDE SEQUENCE [LARGE SCALE GENOMIC DNA]</scope>
    <source>
        <strain evidence="5">Chile6</strain>
        <strain evidence="4">Chile7</strain>
    </source>
</reference>
<dbReference type="InterPro" id="IPR005654">
    <property type="entry name" value="ATPase_AFG1-like"/>
</dbReference>
<dbReference type="Proteomes" id="UP000284657">
    <property type="component" value="Unassembled WGS sequence"/>
</dbReference>
<dbReference type="GO" id="GO:0005524">
    <property type="term" value="F:ATP binding"/>
    <property type="evidence" value="ECO:0007669"/>
    <property type="project" value="UniProtKB-KW"/>
</dbReference>
<dbReference type="FunFam" id="3.40.50.300:FF:004948">
    <property type="entry name" value="Uncharacterized protein"/>
    <property type="match status" value="1"/>
</dbReference>
<dbReference type="GO" id="GO:0016887">
    <property type="term" value="F:ATP hydrolysis activity"/>
    <property type="evidence" value="ECO:0007669"/>
    <property type="project" value="InterPro"/>
</dbReference>
<dbReference type="OrthoDB" id="548867at2759"/>
<keyword evidence="3" id="KW-0067">ATP-binding</keyword>
<dbReference type="NCBIfam" id="NF040713">
    <property type="entry name" value="ZapE"/>
    <property type="match status" value="1"/>
</dbReference>
<dbReference type="InterPro" id="IPR027417">
    <property type="entry name" value="P-loop_NTPase"/>
</dbReference>
<dbReference type="SUPFAM" id="SSF52540">
    <property type="entry name" value="P-loop containing nucleoside triphosphate hydrolases"/>
    <property type="match status" value="1"/>
</dbReference>
<sequence length="683" mass="75572">MLRNVLIMASSGIVLFSKEYANAVAQPRLVGSLLTAMLEFSTKASGSPVSYIQMSSVAVTVVTNDKHKVFCAMFHDTTDGASFSAFVAQELLAAFIAQHGEELGNMGHNLRDFHRFQYRILSVIRESVNPIVRKLQKQRGILKAMLVVDGAVTCATGDVDPIGVLANLQALVNSSIDMMSFSGDGVNSMTIQSGRNSCIQVSVVEGSDALVVVYKKGAQASKNTAAIEECVRALRHGDSALNSFVTNGDDHNRSTRSQFHIGISAALKRPVHHLDALYDDLVNYGGPKTTTRSSNANSSWWQKLTGKEDAVESETVDAPKGLYLYGGVGCGKTFVMDMFFDNVPVEKKQRVHFHKFMLDIHKQMHELRRQGLHQDPIPYIADELLENSWLLCFDEFQITDVADALILRRLFSALLARGFVMVATSNRPPSDLYKNGLQRELFVPFIDLLGERCNVVSLEDSTTDYRVVKSAVHADNVYEYPVTPDTRAVFDYEFLTYCCGEETAEAYVTTQGRQVHVPEAAVKAGACQFSFSDLCDKPLGAADYIAIAEAFSVVFVRDIPILNTERINQMRRFITFVDCMYDKGVRLHCLAAESPERLYQVDTSMKSSVDEVFAFDRTVSRLLEMGSEAYLLAHSERQEELSGESRAHLFLAPGTVGTANEPVGNYEAVDEEEEEPRVVNGGK</sequence>
<dbReference type="PANTHER" id="PTHR12169">
    <property type="entry name" value="ATPASE N2B"/>
    <property type="match status" value="1"/>
</dbReference>
<evidence type="ECO:0000256" key="1">
    <source>
        <dbReference type="ARBA" id="ARBA00010322"/>
    </source>
</evidence>
<dbReference type="Gene3D" id="3.40.50.300">
    <property type="entry name" value="P-loop containing nucleotide triphosphate hydrolases"/>
    <property type="match status" value="1"/>
</dbReference>
<dbReference type="PANTHER" id="PTHR12169:SF6">
    <property type="entry name" value="AFG1-LIKE ATPASE"/>
    <property type="match status" value="1"/>
</dbReference>
<proteinExistence type="inferred from homology"/>
<dbReference type="Proteomes" id="UP000277300">
    <property type="component" value="Unassembled WGS sequence"/>
</dbReference>
<evidence type="ECO:0000313" key="6">
    <source>
        <dbReference type="Proteomes" id="UP000277300"/>
    </source>
</evidence>
<protein>
    <submittedName>
        <fullName evidence="5">Uncharacterized protein</fullName>
    </submittedName>
</protein>
<accession>A0A3F2RMN3</accession>
<evidence type="ECO:0000313" key="4">
    <source>
        <dbReference type="EMBL" id="RLN52920.1"/>
    </source>
</evidence>
<comment type="caution">
    <text evidence="5">The sequence shown here is derived from an EMBL/GenBank/DDBJ whole genome shotgun (WGS) entry which is preliminary data.</text>
</comment>
<organism evidence="5 6">
    <name type="scientific">Phytophthora kernoviae</name>
    <dbReference type="NCBI Taxonomy" id="325452"/>
    <lineage>
        <taxon>Eukaryota</taxon>
        <taxon>Sar</taxon>
        <taxon>Stramenopiles</taxon>
        <taxon>Oomycota</taxon>
        <taxon>Peronosporomycetes</taxon>
        <taxon>Peronosporales</taxon>
        <taxon>Peronosporaceae</taxon>
        <taxon>Phytophthora</taxon>
    </lineage>
</organism>
<dbReference type="GO" id="GO:0005739">
    <property type="term" value="C:mitochondrion"/>
    <property type="evidence" value="ECO:0007669"/>
    <property type="project" value="TreeGrafter"/>
</dbReference>
<dbReference type="EMBL" id="MBAD02001627">
    <property type="protein sequence ID" value="RLN52920.1"/>
    <property type="molecule type" value="Genomic_DNA"/>
</dbReference>
<evidence type="ECO:0000256" key="2">
    <source>
        <dbReference type="ARBA" id="ARBA00022741"/>
    </source>
</evidence>
<gene>
    <name evidence="4" type="ORF">BBJ29_005447</name>
    <name evidence="5" type="ORF">BBP00_00005867</name>
</gene>
<keyword evidence="2" id="KW-0547">Nucleotide-binding</keyword>